<evidence type="ECO:0000259" key="7">
    <source>
        <dbReference type="Pfam" id="PF15982"/>
    </source>
</evidence>
<evidence type="ECO:0000256" key="5">
    <source>
        <dbReference type="ARBA" id="ARBA00023136"/>
    </source>
</evidence>
<dbReference type="Pfam" id="PF15982">
    <property type="entry name" value="TMEM135_C_rich"/>
    <property type="match status" value="1"/>
</dbReference>
<protein>
    <recommendedName>
        <fullName evidence="7">Transmembrane protein 135 N-terminal domain-containing protein</fullName>
    </recommendedName>
</protein>
<evidence type="ECO:0000256" key="4">
    <source>
        <dbReference type="ARBA" id="ARBA00022989"/>
    </source>
</evidence>
<sequence length="437" mass="48553">MVVFSKLQTVPYSCRDYAHPWTDSCTDAAAGIGFHSIQECLRIYITVYTLALMMRGRVPTKKQLRQTILGIIQSSAFLSCHAYSFMLTVCYIRRLTGNFNYLSVSFLPAFISSFISIMIERPSRRSLLCLYVTNVASETLFRMAARRDLVKPIPHGEVYIFMASMSALLYFYRSQSRSGNDSVYSLISFIVGPCEQKDYNASSQSGQVSGRAGGRPWLLLSLTQVLNESLRPVVEFLKSRGRHSSCPHPHSCLHYTLHSSAKQFAIGYGLQACLNLLLRFRKIAKNPTILGKMLFGKEAYGLGAFLGGFSGLFKLILCLLRRATGGDSPKHAIPAGLLAGTTFGFYPSPTVALYMMWKTLQVAYNAASARGYLPELPWATILLYCFSTAVLFHAAVLEPRSLRPSYWRFLLGISGGRCGETNKMAHAMLNLPGIPIV</sequence>
<evidence type="ECO:0000256" key="6">
    <source>
        <dbReference type="SAM" id="Phobius"/>
    </source>
</evidence>
<dbReference type="AlphaFoldDB" id="A0A8S1D1L4"/>
<dbReference type="InterPro" id="IPR026749">
    <property type="entry name" value="Tmem135"/>
</dbReference>
<organism evidence="8 9">
    <name type="scientific">Cloeon dipterum</name>
    <dbReference type="NCBI Taxonomy" id="197152"/>
    <lineage>
        <taxon>Eukaryota</taxon>
        <taxon>Metazoa</taxon>
        <taxon>Ecdysozoa</taxon>
        <taxon>Arthropoda</taxon>
        <taxon>Hexapoda</taxon>
        <taxon>Insecta</taxon>
        <taxon>Pterygota</taxon>
        <taxon>Palaeoptera</taxon>
        <taxon>Ephemeroptera</taxon>
        <taxon>Pisciforma</taxon>
        <taxon>Baetidae</taxon>
        <taxon>Cloeon</taxon>
    </lineage>
</organism>
<comment type="subcellular location">
    <subcellularLocation>
        <location evidence="1">Endomembrane system</location>
        <topology evidence="1">Multi-pass membrane protein</topology>
    </subcellularLocation>
</comment>
<keyword evidence="3 6" id="KW-0812">Transmembrane</keyword>
<reference evidence="8 9" key="1">
    <citation type="submission" date="2020-04" db="EMBL/GenBank/DDBJ databases">
        <authorList>
            <person name="Alioto T."/>
            <person name="Alioto T."/>
            <person name="Gomez Garrido J."/>
        </authorList>
    </citation>
    <scope>NUCLEOTIDE SEQUENCE [LARGE SCALE GENOMIC DNA]</scope>
</reference>
<evidence type="ECO:0000256" key="2">
    <source>
        <dbReference type="ARBA" id="ARBA00008924"/>
    </source>
</evidence>
<evidence type="ECO:0000256" key="1">
    <source>
        <dbReference type="ARBA" id="ARBA00004127"/>
    </source>
</evidence>
<feature type="transmembrane region" description="Helical" evidence="6">
    <location>
        <begin position="332"/>
        <end position="356"/>
    </location>
</feature>
<feature type="domain" description="Transmembrane protein 135 N-terminal" evidence="7">
    <location>
        <begin position="11"/>
        <end position="144"/>
    </location>
</feature>
<name>A0A8S1D1L4_9INSE</name>
<accession>A0A8S1D1L4</accession>
<evidence type="ECO:0000313" key="9">
    <source>
        <dbReference type="Proteomes" id="UP000494165"/>
    </source>
</evidence>
<evidence type="ECO:0000313" key="8">
    <source>
        <dbReference type="EMBL" id="CAB3375416.1"/>
    </source>
</evidence>
<proteinExistence type="inferred from homology"/>
<evidence type="ECO:0000256" key="3">
    <source>
        <dbReference type="ARBA" id="ARBA00022692"/>
    </source>
</evidence>
<keyword evidence="9" id="KW-1185">Reference proteome</keyword>
<dbReference type="Proteomes" id="UP000494165">
    <property type="component" value="Unassembled WGS sequence"/>
</dbReference>
<gene>
    <name evidence="8" type="ORF">CLODIP_2_CD08637</name>
</gene>
<dbReference type="GO" id="GO:0012505">
    <property type="term" value="C:endomembrane system"/>
    <property type="evidence" value="ECO:0007669"/>
    <property type="project" value="UniProtKB-SubCell"/>
</dbReference>
<keyword evidence="5 6" id="KW-0472">Membrane</keyword>
<feature type="transmembrane region" description="Helical" evidence="6">
    <location>
        <begin position="300"/>
        <end position="320"/>
    </location>
</feature>
<comment type="similarity">
    <text evidence="2">Belongs to the TMEM135 family.</text>
</comment>
<dbReference type="PANTHER" id="PTHR12459">
    <property type="entry name" value="TRANSMEMBRANE PROTEIN 135-RELATED"/>
    <property type="match status" value="1"/>
</dbReference>
<comment type="caution">
    <text evidence="8">The sequence shown here is derived from an EMBL/GenBank/DDBJ whole genome shotgun (WGS) entry which is preliminary data.</text>
</comment>
<feature type="transmembrane region" description="Helical" evidence="6">
    <location>
        <begin position="376"/>
        <end position="397"/>
    </location>
</feature>
<keyword evidence="4 6" id="KW-1133">Transmembrane helix</keyword>
<dbReference type="PANTHER" id="PTHR12459:SF15">
    <property type="entry name" value="TRANSMEMBRANE PROTEIN 135"/>
    <property type="match status" value="1"/>
</dbReference>
<dbReference type="OrthoDB" id="291792at2759"/>
<dbReference type="EMBL" id="CADEPI010000111">
    <property type="protein sequence ID" value="CAB3375416.1"/>
    <property type="molecule type" value="Genomic_DNA"/>
</dbReference>
<dbReference type="InterPro" id="IPR031926">
    <property type="entry name" value="TMEM135_N"/>
</dbReference>
<feature type="transmembrane region" description="Helical" evidence="6">
    <location>
        <begin position="99"/>
        <end position="119"/>
    </location>
</feature>